<gene>
    <name evidence="1" type="ORF">H920_18023</name>
</gene>
<dbReference type="Proteomes" id="UP000028990">
    <property type="component" value="Unassembled WGS sequence"/>
</dbReference>
<evidence type="ECO:0000313" key="1">
    <source>
        <dbReference type="EMBL" id="KFO20563.1"/>
    </source>
</evidence>
<organism evidence="1 2">
    <name type="scientific">Fukomys damarensis</name>
    <name type="common">Damaraland mole rat</name>
    <name type="synonym">Cryptomys damarensis</name>
    <dbReference type="NCBI Taxonomy" id="885580"/>
    <lineage>
        <taxon>Eukaryota</taxon>
        <taxon>Metazoa</taxon>
        <taxon>Chordata</taxon>
        <taxon>Craniata</taxon>
        <taxon>Vertebrata</taxon>
        <taxon>Euteleostomi</taxon>
        <taxon>Mammalia</taxon>
        <taxon>Eutheria</taxon>
        <taxon>Euarchontoglires</taxon>
        <taxon>Glires</taxon>
        <taxon>Rodentia</taxon>
        <taxon>Hystricomorpha</taxon>
        <taxon>Bathyergidae</taxon>
        <taxon>Fukomys</taxon>
    </lineage>
</organism>
<evidence type="ECO:0000313" key="2">
    <source>
        <dbReference type="Proteomes" id="UP000028990"/>
    </source>
</evidence>
<accession>A0A091CRV6</accession>
<reference evidence="1 2" key="1">
    <citation type="submission" date="2013-11" db="EMBL/GenBank/DDBJ databases">
        <title>The Damaraland mole rat (Fukomys damarensis) genome and evolution of African mole rats.</title>
        <authorList>
            <person name="Gladyshev V.N."/>
            <person name="Fang X."/>
        </authorList>
    </citation>
    <scope>NUCLEOTIDE SEQUENCE [LARGE SCALE GENOMIC DNA]</scope>
    <source>
        <tissue evidence="1">Liver</tissue>
    </source>
</reference>
<keyword evidence="2" id="KW-1185">Reference proteome</keyword>
<sequence>MKGREMNLKCPFYLFMAESEESRENEPECFTLAKKKLLNELLAVPKEESYQMTKKTPSSEICLSKLQVYGLGIVCGHLGGPAVQALGYHSVSSLLACVSLQTPPDLLQILVSCRELPLAEEKGIGEDLIYVTVDSSELSRPTENLVPVSGALRLIPFPVGSREGQGRRSQARLTRKDASGFWMAEGIHTSDLQVCEPPGFRKVMPL</sequence>
<dbReference type="EMBL" id="KN124698">
    <property type="protein sequence ID" value="KFO20563.1"/>
    <property type="molecule type" value="Genomic_DNA"/>
</dbReference>
<name>A0A091CRV6_FUKDA</name>
<dbReference type="AlphaFoldDB" id="A0A091CRV6"/>
<protein>
    <submittedName>
        <fullName evidence="1">Uncharacterized protein</fullName>
    </submittedName>
</protein>
<proteinExistence type="predicted"/>